<keyword evidence="6" id="KW-1185">Reference proteome</keyword>
<organism evidence="5 6">
    <name type="scientific">Pseudolycoriella hygida</name>
    <dbReference type="NCBI Taxonomy" id="35572"/>
    <lineage>
        <taxon>Eukaryota</taxon>
        <taxon>Metazoa</taxon>
        <taxon>Ecdysozoa</taxon>
        <taxon>Arthropoda</taxon>
        <taxon>Hexapoda</taxon>
        <taxon>Insecta</taxon>
        <taxon>Pterygota</taxon>
        <taxon>Neoptera</taxon>
        <taxon>Endopterygota</taxon>
        <taxon>Diptera</taxon>
        <taxon>Nematocera</taxon>
        <taxon>Sciaroidea</taxon>
        <taxon>Sciaridae</taxon>
        <taxon>Pseudolycoriella</taxon>
    </lineage>
</organism>
<evidence type="ECO:0000313" key="6">
    <source>
        <dbReference type="Proteomes" id="UP001151699"/>
    </source>
</evidence>
<dbReference type="Pfam" id="PF13855">
    <property type="entry name" value="LRR_8"/>
    <property type="match status" value="1"/>
</dbReference>
<evidence type="ECO:0000313" key="5">
    <source>
        <dbReference type="EMBL" id="KAJ6644258.1"/>
    </source>
</evidence>
<keyword evidence="3" id="KW-0812">Transmembrane</keyword>
<keyword evidence="3" id="KW-1133">Transmembrane helix</keyword>
<dbReference type="OrthoDB" id="694479at2759"/>
<feature type="transmembrane region" description="Helical" evidence="3">
    <location>
        <begin position="286"/>
        <end position="309"/>
    </location>
</feature>
<evidence type="ECO:0000256" key="2">
    <source>
        <dbReference type="ARBA" id="ARBA00022737"/>
    </source>
</evidence>
<dbReference type="InterPro" id="IPR050333">
    <property type="entry name" value="SLRP"/>
</dbReference>
<feature type="signal peptide" evidence="4">
    <location>
        <begin position="1"/>
        <end position="16"/>
    </location>
</feature>
<keyword evidence="1" id="KW-0433">Leucine-rich repeat</keyword>
<dbReference type="Proteomes" id="UP001151699">
    <property type="component" value="Chromosome B"/>
</dbReference>
<dbReference type="PROSITE" id="PS51450">
    <property type="entry name" value="LRR"/>
    <property type="match status" value="1"/>
</dbReference>
<feature type="chain" id="PRO_5040260627" evidence="4">
    <location>
        <begin position="17"/>
        <end position="347"/>
    </location>
</feature>
<dbReference type="InterPro" id="IPR003591">
    <property type="entry name" value="Leu-rich_rpt_typical-subtyp"/>
</dbReference>
<proteinExistence type="predicted"/>
<dbReference type="InterPro" id="IPR001611">
    <property type="entry name" value="Leu-rich_rpt"/>
</dbReference>
<evidence type="ECO:0000256" key="1">
    <source>
        <dbReference type="ARBA" id="ARBA00022614"/>
    </source>
</evidence>
<evidence type="ECO:0000256" key="4">
    <source>
        <dbReference type="SAM" id="SignalP"/>
    </source>
</evidence>
<evidence type="ECO:0000256" key="3">
    <source>
        <dbReference type="SAM" id="Phobius"/>
    </source>
</evidence>
<gene>
    <name evidence="5" type="primary">Tsku</name>
    <name evidence="5" type="ORF">Bhyg_09225</name>
</gene>
<dbReference type="SUPFAM" id="SSF52058">
    <property type="entry name" value="L domain-like"/>
    <property type="match status" value="1"/>
</dbReference>
<dbReference type="SMART" id="SM00369">
    <property type="entry name" value="LRR_TYP"/>
    <property type="match status" value="4"/>
</dbReference>
<protein>
    <submittedName>
        <fullName evidence="5">Tsukushi</fullName>
    </submittedName>
</protein>
<dbReference type="PANTHER" id="PTHR45712:SF22">
    <property type="entry name" value="INSULIN-LIKE GROWTH FACTOR-BINDING PROTEIN COMPLEX ACID LABILE SUBUNIT"/>
    <property type="match status" value="1"/>
</dbReference>
<dbReference type="Gene3D" id="3.80.10.10">
    <property type="entry name" value="Ribonuclease Inhibitor"/>
    <property type="match status" value="2"/>
</dbReference>
<dbReference type="GO" id="GO:0005615">
    <property type="term" value="C:extracellular space"/>
    <property type="evidence" value="ECO:0007669"/>
    <property type="project" value="TreeGrafter"/>
</dbReference>
<accession>A0A9Q0N637</accession>
<dbReference type="InterPro" id="IPR032675">
    <property type="entry name" value="LRR_dom_sf"/>
</dbReference>
<feature type="non-terminal residue" evidence="5">
    <location>
        <position position="347"/>
    </location>
</feature>
<keyword evidence="3" id="KW-0472">Membrane</keyword>
<sequence>MKLYVLLIYLIHCINGESVTSLGMISREEPNVQRSCTMERAYKMIGFVCTNLNLKEIPQHLRSSLEILDVSFNRIRELNEHSFSRYTDVRYLYLFENMIQSIGPNTFAQLTYLEAIDLSTNGLTTLPMELFSLPALRHLHAADNPMIHLHKDLKNVSKPVSAPLKLINLSSCKLNKVPDFGVLPDLWKLNISSNDMLDITPQQLSPLCGLTTIDVNNTRIPPCPCHTLVTYFRKRSIAVANGLHCDNSAEELIYCANVSNSTIDAESFEYCTSLQKEKRLQEKSKFTWMSVFCGLSGFFVVFMGMLYCFHRRNVRRIRETEQITKLKQIHQTEKNQNIELLIRKEGA</sequence>
<comment type="caution">
    <text evidence="5">The sequence shown here is derived from an EMBL/GenBank/DDBJ whole genome shotgun (WGS) entry which is preliminary data.</text>
</comment>
<dbReference type="PANTHER" id="PTHR45712">
    <property type="entry name" value="AGAP008170-PA"/>
    <property type="match status" value="1"/>
</dbReference>
<dbReference type="EMBL" id="WJQU01000002">
    <property type="protein sequence ID" value="KAJ6644258.1"/>
    <property type="molecule type" value="Genomic_DNA"/>
</dbReference>
<keyword evidence="4" id="KW-0732">Signal</keyword>
<reference evidence="5" key="1">
    <citation type="submission" date="2022-07" db="EMBL/GenBank/DDBJ databases">
        <authorList>
            <person name="Trinca V."/>
            <person name="Uliana J.V.C."/>
            <person name="Torres T.T."/>
            <person name="Ward R.J."/>
            <person name="Monesi N."/>
        </authorList>
    </citation>
    <scope>NUCLEOTIDE SEQUENCE</scope>
    <source>
        <strain evidence="5">HSMRA1968</strain>
        <tissue evidence="5">Whole embryos</tissue>
    </source>
</reference>
<dbReference type="AlphaFoldDB" id="A0A9Q0N637"/>
<name>A0A9Q0N637_9DIPT</name>
<keyword evidence="2" id="KW-0677">Repeat</keyword>